<evidence type="ECO:0000256" key="1">
    <source>
        <dbReference type="ARBA" id="ARBA00004141"/>
    </source>
</evidence>
<proteinExistence type="inferred from homology"/>
<comment type="subcellular location">
    <subcellularLocation>
        <location evidence="1">Membrane</location>
        <topology evidence="1">Multi-pass membrane protein</topology>
    </subcellularLocation>
</comment>
<dbReference type="InterPro" id="IPR037185">
    <property type="entry name" value="EmrE-like"/>
</dbReference>
<evidence type="ECO:0000313" key="7">
    <source>
        <dbReference type="RefSeq" id="XP_028041298.1"/>
    </source>
</evidence>
<sequence length="132" mass="14001">MLQELGLLMITGVLWGCTNPFIRQGTRGLRDIKSDTLVGQVRAEIWFLLSNWKYVVPWLVNQAGSLVYLAAVQRAPLSVAVPVASGVTFALTALTGAAAGLDKALDTRSALGTALVLVGTALCCWNQTSAKV</sequence>
<keyword evidence="5" id="KW-0472">Membrane</keyword>
<accession>A0A6J2KIC1</accession>
<protein>
    <submittedName>
        <fullName evidence="7">Transmembrane protein 234 homolog isoform X2</fullName>
    </submittedName>
</protein>
<evidence type="ECO:0000256" key="5">
    <source>
        <dbReference type="ARBA" id="ARBA00023136"/>
    </source>
</evidence>
<dbReference type="PANTHER" id="PTHR28668:SF1">
    <property type="entry name" value="TRANSMEMBRANE PROTEIN 234"/>
    <property type="match status" value="1"/>
</dbReference>
<gene>
    <name evidence="7" type="primary">LOC114251286</name>
</gene>
<dbReference type="RefSeq" id="XP_028041298.1">
    <property type="nucleotide sequence ID" value="XM_028185497.1"/>
</dbReference>
<dbReference type="GO" id="GO:0016020">
    <property type="term" value="C:membrane"/>
    <property type="evidence" value="ECO:0007669"/>
    <property type="project" value="UniProtKB-SubCell"/>
</dbReference>
<dbReference type="Proteomes" id="UP000504629">
    <property type="component" value="Unplaced"/>
</dbReference>
<keyword evidence="6" id="KW-1185">Reference proteome</keyword>
<dbReference type="AlphaFoldDB" id="A0A6J2KIC1"/>
<evidence type="ECO:0000256" key="3">
    <source>
        <dbReference type="ARBA" id="ARBA00022692"/>
    </source>
</evidence>
<evidence type="ECO:0000256" key="4">
    <source>
        <dbReference type="ARBA" id="ARBA00022989"/>
    </source>
</evidence>
<dbReference type="Gene3D" id="1.10.3730.20">
    <property type="match status" value="1"/>
</dbReference>
<reference evidence="7" key="1">
    <citation type="submission" date="2025-08" db="UniProtKB">
        <authorList>
            <consortium name="RefSeq"/>
        </authorList>
    </citation>
    <scope>IDENTIFICATION</scope>
    <source>
        <tissue evidence="7">Silk gland</tissue>
    </source>
</reference>
<organism evidence="6 7">
    <name type="scientific">Bombyx mandarina</name>
    <name type="common">Wild silk moth</name>
    <name type="synonym">Wild silkworm</name>
    <dbReference type="NCBI Taxonomy" id="7092"/>
    <lineage>
        <taxon>Eukaryota</taxon>
        <taxon>Metazoa</taxon>
        <taxon>Ecdysozoa</taxon>
        <taxon>Arthropoda</taxon>
        <taxon>Hexapoda</taxon>
        <taxon>Insecta</taxon>
        <taxon>Pterygota</taxon>
        <taxon>Neoptera</taxon>
        <taxon>Endopterygota</taxon>
        <taxon>Lepidoptera</taxon>
        <taxon>Glossata</taxon>
        <taxon>Ditrysia</taxon>
        <taxon>Bombycoidea</taxon>
        <taxon>Bombycidae</taxon>
        <taxon>Bombycinae</taxon>
        <taxon>Bombyx</taxon>
    </lineage>
</organism>
<comment type="similarity">
    <text evidence="2">Belongs to the TMEM234 family.</text>
</comment>
<keyword evidence="4" id="KW-1133">Transmembrane helix</keyword>
<dbReference type="SUPFAM" id="SSF103481">
    <property type="entry name" value="Multidrug resistance efflux transporter EmrE"/>
    <property type="match status" value="1"/>
</dbReference>
<dbReference type="PANTHER" id="PTHR28668">
    <property type="entry name" value="TRANSMEMBRANE PROTEIN 234"/>
    <property type="match status" value="1"/>
</dbReference>
<dbReference type="Pfam" id="PF10639">
    <property type="entry name" value="TMEM234"/>
    <property type="match status" value="1"/>
</dbReference>
<evidence type="ECO:0000313" key="6">
    <source>
        <dbReference type="Proteomes" id="UP000504629"/>
    </source>
</evidence>
<dbReference type="OrthoDB" id="10250935at2759"/>
<evidence type="ECO:0000256" key="2">
    <source>
        <dbReference type="ARBA" id="ARBA00005977"/>
    </source>
</evidence>
<keyword evidence="3 7" id="KW-0812">Transmembrane</keyword>
<dbReference type="GeneID" id="114251286"/>
<dbReference type="InterPro" id="IPR018908">
    <property type="entry name" value="TMEM234"/>
</dbReference>
<name>A0A6J2KIC1_BOMMA</name>